<accession>A0A653XZQ4</accession>
<proteinExistence type="predicted"/>
<gene>
    <name evidence="1" type="ORF">FX987_03266</name>
</gene>
<name>A0A653XZQ4_9GAMM</name>
<dbReference type="AlphaFoldDB" id="A0A653XZQ4"/>
<accession>A0A6N0YZW7</accession>
<dbReference type="Pfam" id="PF00903">
    <property type="entry name" value="Glyoxalase"/>
    <property type="match status" value="1"/>
</dbReference>
<dbReference type="Gene3D" id="3.10.180.10">
    <property type="entry name" value="2,3-Dihydroxybiphenyl 1,2-Dioxygenase, domain 1"/>
    <property type="match status" value="1"/>
</dbReference>
<dbReference type="InterPro" id="IPR004360">
    <property type="entry name" value="Glyas_Fos-R_dOase_dom"/>
</dbReference>
<dbReference type="EC" id="2.5.1.-" evidence="1"/>
<dbReference type="InterPro" id="IPR029068">
    <property type="entry name" value="Glyas_Bleomycin-R_OHBP_Dase"/>
</dbReference>
<sequence>MKPKISLITLGVHDLQRAIRFYREGLGLPEHETDSEEVAFFKMEGAWLSLFPREALSRDIGIADDAPSGFSGITLAHNVASQAAVDQVLEQAVAAGAELIKPGEEVFWGGYSGYFRDPEGHYWEVAYNPFMDLT</sequence>
<dbReference type="Proteomes" id="UP000509761">
    <property type="component" value="Chromosome"/>
</dbReference>
<dbReference type="CDD" id="cd07251">
    <property type="entry name" value="VOC_like"/>
    <property type="match status" value="1"/>
</dbReference>
<protein>
    <submittedName>
        <fullName evidence="1">Metallothiol transferase FosB</fullName>
        <ecNumber evidence="1">2.5.1.-</ecNumber>
    </submittedName>
</protein>
<evidence type="ECO:0000313" key="1">
    <source>
        <dbReference type="EMBL" id="QKS25470.1"/>
    </source>
</evidence>
<dbReference type="EMBL" id="CP054580">
    <property type="protein sequence ID" value="QKS25470.1"/>
    <property type="molecule type" value="Genomic_DNA"/>
</dbReference>
<dbReference type="PROSITE" id="PS51819">
    <property type="entry name" value="VOC"/>
    <property type="match status" value="1"/>
</dbReference>
<dbReference type="PANTHER" id="PTHR36503">
    <property type="entry name" value="BLR2520 PROTEIN"/>
    <property type="match status" value="1"/>
</dbReference>
<dbReference type="PANTHER" id="PTHR36503:SF1">
    <property type="entry name" value="BLR2520 PROTEIN"/>
    <property type="match status" value="1"/>
</dbReference>
<dbReference type="InterPro" id="IPR037523">
    <property type="entry name" value="VOC_core"/>
</dbReference>
<keyword evidence="2" id="KW-1185">Reference proteome</keyword>
<dbReference type="RefSeq" id="WP_022521750.1">
    <property type="nucleotide sequence ID" value="NZ_CP054580.1"/>
</dbReference>
<evidence type="ECO:0000313" key="2">
    <source>
        <dbReference type="Proteomes" id="UP000509761"/>
    </source>
</evidence>
<dbReference type="GO" id="GO:0016740">
    <property type="term" value="F:transferase activity"/>
    <property type="evidence" value="ECO:0007669"/>
    <property type="project" value="UniProtKB-KW"/>
</dbReference>
<reference evidence="1 2" key="1">
    <citation type="submission" date="2019-12" db="EMBL/GenBank/DDBJ databases">
        <title>Genome sequencing and assembly of endphytes of Porphyra tenera.</title>
        <authorList>
            <person name="Park J.M."/>
            <person name="Shin R."/>
            <person name="Jo S.H."/>
        </authorList>
    </citation>
    <scope>NUCLEOTIDE SEQUENCE [LARGE SCALE GENOMIC DNA]</scope>
    <source>
        <strain evidence="1 2">GPM3</strain>
    </source>
</reference>
<keyword evidence="1" id="KW-0808">Transferase</keyword>
<dbReference type="GeneID" id="69281435"/>
<dbReference type="SUPFAM" id="SSF54593">
    <property type="entry name" value="Glyoxalase/Bleomycin resistance protein/Dihydroxybiphenyl dioxygenase"/>
    <property type="match status" value="1"/>
</dbReference>
<organism evidence="1 2">
    <name type="scientific">Vreelandella titanicae</name>
    <dbReference type="NCBI Taxonomy" id="664683"/>
    <lineage>
        <taxon>Bacteria</taxon>
        <taxon>Pseudomonadati</taxon>
        <taxon>Pseudomonadota</taxon>
        <taxon>Gammaproteobacteria</taxon>
        <taxon>Oceanospirillales</taxon>
        <taxon>Halomonadaceae</taxon>
        <taxon>Vreelandella</taxon>
    </lineage>
</organism>